<dbReference type="Proteomes" id="UP000480178">
    <property type="component" value="Chromosome"/>
</dbReference>
<dbReference type="InterPro" id="IPR047817">
    <property type="entry name" value="ABC2_TM_bact-type"/>
</dbReference>
<dbReference type="PANTHER" id="PTHR43027:SF2">
    <property type="entry name" value="TRANSPORT PERMEASE PROTEIN"/>
    <property type="match status" value="1"/>
</dbReference>
<evidence type="ECO:0000256" key="1">
    <source>
        <dbReference type="ARBA" id="ARBA00004141"/>
    </source>
</evidence>
<feature type="transmembrane region" description="Helical" evidence="5">
    <location>
        <begin position="234"/>
        <end position="256"/>
    </location>
</feature>
<evidence type="ECO:0000256" key="3">
    <source>
        <dbReference type="ARBA" id="ARBA00022989"/>
    </source>
</evidence>
<keyword evidence="2 5" id="KW-0812">Transmembrane</keyword>
<evidence type="ECO:0000259" key="6">
    <source>
        <dbReference type="PROSITE" id="PS51012"/>
    </source>
</evidence>
<organism evidence="7 8">
    <name type="scientific">Rhodocytophaga rosea</name>
    <dbReference type="NCBI Taxonomy" id="2704465"/>
    <lineage>
        <taxon>Bacteria</taxon>
        <taxon>Pseudomonadati</taxon>
        <taxon>Bacteroidota</taxon>
        <taxon>Cytophagia</taxon>
        <taxon>Cytophagales</taxon>
        <taxon>Rhodocytophagaceae</taxon>
        <taxon>Rhodocytophaga</taxon>
    </lineage>
</organism>
<dbReference type="PANTHER" id="PTHR43027">
    <property type="entry name" value="DOXORUBICIN RESISTANCE ABC TRANSPORTER PERMEASE PROTEIN DRRC-RELATED"/>
    <property type="match status" value="1"/>
</dbReference>
<feature type="transmembrane region" description="Helical" evidence="5">
    <location>
        <begin position="22"/>
        <end position="41"/>
    </location>
</feature>
<gene>
    <name evidence="7" type="ORF">GXP67_04345</name>
</gene>
<sequence length="347" mass="38894">MNNSFINLVAIQLRELIREPEVLFWAVLFPVSLSAVLGFAFSQQGTKENKVGYIQNQVAATHSALTNLQNNTSDSLSNTHFTFLPLDSTEAFLQLKRGEIQLIIEPQPQNTFTYHFDPGNENAYLQYLQLEQKLQNGNTSQIKPVITRGSRYIDFLIPGMIALGLMNSCIWGIGWSLIELRIKKLLRRMVATPMNRSEFLIAQFATRLILTLFENILLLLFACFLFDVQVQGSLFTVFMLFLAGNIGFGGIAILVAARPEKTQVGSGIINFITLTLTIVSGIFFSYTNFPDWAASIIQYMPLTLLADAFRSVFNEAATLAEVGGKILILLSYGVVCFIVGLRVFKWY</sequence>
<evidence type="ECO:0000256" key="4">
    <source>
        <dbReference type="ARBA" id="ARBA00023136"/>
    </source>
</evidence>
<comment type="subcellular location">
    <subcellularLocation>
        <location evidence="1">Membrane</location>
        <topology evidence="1">Multi-pass membrane protein</topology>
    </subcellularLocation>
</comment>
<dbReference type="InterPro" id="IPR052902">
    <property type="entry name" value="ABC-2_transporter"/>
</dbReference>
<dbReference type="GO" id="GO:0140359">
    <property type="term" value="F:ABC-type transporter activity"/>
    <property type="evidence" value="ECO:0007669"/>
    <property type="project" value="InterPro"/>
</dbReference>
<keyword evidence="8" id="KW-1185">Reference proteome</keyword>
<dbReference type="AlphaFoldDB" id="A0A6C0GDQ4"/>
<evidence type="ECO:0000313" key="7">
    <source>
        <dbReference type="EMBL" id="QHT65954.1"/>
    </source>
</evidence>
<feature type="transmembrane region" description="Helical" evidence="5">
    <location>
        <begin position="155"/>
        <end position="178"/>
    </location>
</feature>
<feature type="transmembrane region" description="Helical" evidence="5">
    <location>
        <begin position="325"/>
        <end position="344"/>
    </location>
</feature>
<reference evidence="7 8" key="1">
    <citation type="submission" date="2020-01" db="EMBL/GenBank/DDBJ databases">
        <authorList>
            <person name="Kim M.K."/>
        </authorList>
    </citation>
    <scope>NUCLEOTIDE SEQUENCE [LARGE SCALE GENOMIC DNA]</scope>
    <source>
        <strain evidence="7 8">172606-1</strain>
    </source>
</reference>
<dbReference type="InterPro" id="IPR013525">
    <property type="entry name" value="ABC2_TM"/>
</dbReference>
<dbReference type="RefSeq" id="WP_162442027.1">
    <property type="nucleotide sequence ID" value="NZ_CP048222.1"/>
</dbReference>
<keyword evidence="4 5" id="KW-0472">Membrane</keyword>
<keyword evidence="3 5" id="KW-1133">Transmembrane helix</keyword>
<feature type="domain" description="ABC transmembrane type-2" evidence="6">
    <location>
        <begin position="122"/>
        <end position="347"/>
    </location>
</feature>
<evidence type="ECO:0000256" key="5">
    <source>
        <dbReference type="SAM" id="Phobius"/>
    </source>
</evidence>
<evidence type="ECO:0000313" key="8">
    <source>
        <dbReference type="Proteomes" id="UP000480178"/>
    </source>
</evidence>
<protein>
    <submittedName>
        <fullName evidence="7">ABC transporter permease</fullName>
    </submittedName>
</protein>
<accession>A0A6C0GDQ4</accession>
<dbReference type="KEGG" id="rhoz:GXP67_04345"/>
<dbReference type="PROSITE" id="PS51012">
    <property type="entry name" value="ABC_TM2"/>
    <property type="match status" value="1"/>
</dbReference>
<dbReference type="GO" id="GO:0016020">
    <property type="term" value="C:membrane"/>
    <property type="evidence" value="ECO:0007669"/>
    <property type="project" value="UniProtKB-SubCell"/>
</dbReference>
<dbReference type="Pfam" id="PF12698">
    <property type="entry name" value="ABC2_membrane_3"/>
    <property type="match status" value="1"/>
</dbReference>
<feature type="transmembrane region" description="Helical" evidence="5">
    <location>
        <begin position="268"/>
        <end position="286"/>
    </location>
</feature>
<proteinExistence type="predicted"/>
<feature type="transmembrane region" description="Helical" evidence="5">
    <location>
        <begin position="199"/>
        <end position="222"/>
    </location>
</feature>
<dbReference type="EMBL" id="CP048222">
    <property type="protein sequence ID" value="QHT65954.1"/>
    <property type="molecule type" value="Genomic_DNA"/>
</dbReference>
<evidence type="ECO:0000256" key="2">
    <source>
        <dbReference type="ARBA" id="ARBA00022692"/>
    </source>
</evidence>
<name>A0A6C0GDQ4_9BACT</name>